<organism evidence="1 2">
    <name type="scientific">Beggiatoa alba B18LD</name>
    <dbReference type="NCBI Taxonomy" id="395493"/>
    <lineage>
        <taxon>Bacteria</taxon>
        <taxon>Pseudomonadati</taxon>
        <taxon>Pseudomonadota</taxon>
        <taxon>Gammaproteobacteria</taxon>
        <taxon>Thiotrichales</taxon>
        <taxon>Thiotrichaceae</taxon>
        <taxon>Beggiatoa</taxon>
    </lineage>
</organism>
<protein>
    <recommendedName>
        <fullName evidence="3">Anti sigma-E protein RseA</fullName>
    </recommendedName>
</protein>
<dbReference type="HOGENOM" id="CLU_1431986_0_0_6"/>
<dbReference type="eggNOG" id="ENOG50339UJ">
    <property type="taxonomic scope" value="Bacteria"/>
</dbReference>
<reference evidence="1 2" key="1">
    <citation type="submission" date="2011-11" db="EMBL/GenBank/DDBJ databases">
        <title>Improved High-Quality Draft sequence of Beggiatoa alba B18lD.</title>
        <authorList>
            <consortium name="US DOE Joint Genome Institute"/>
            <person name="Lucas S."/>
            <person name="Han J."/>
            <person name="Lapidus A."/>
            <person name="Cheng J.-F."/>
            <person name="Goodwin L."/>
            <person name="Pitluck S."/>
            <person name="Peters L."/>
            <person name="Mikhailova N."/>
            <person name="Held B."/>
            <person name="Detter J.C."/>
            <person name="Han C."/>
            <person name="Tapia R."/>
            <person name="Land M."/>
            <person name="Hauser L."/>
            <person name="Kyrpides N."/>
            <person name="Ivanova N."/>
            <person name="Pagani I."/>
            <person name="Samuel K."/>
            <person name="Teske A."/>
            <person name="Mueller J."/>
            <person name="Woyke T."/>
        </authorList>
    </citation>
    <scope>NUCLEOTIDE SEQUENCE [LARGE SCALE GENOMIC DNA]</scope>
    <source>
        <strain evidence="1 2">B18LD</strain>
    </source>
</reference>
<dbReference type="OrthoDB" id="7018445at2"/>
<name>I3CH09_9GAMM</name>
<dbReference type="EMBL" id="JH600070">
    <property type="protein sequence ID" value="EIJ42902.1"/>
    <property type="molecule type" value="Genomic_DNA"/>
</dbReference>
<accession>I3CH09</accession>
<evidence type="ECO:0008006" key="3">
    <source>
        <dbReference type="Google" id="ProtNLM"/>
    </source>
</evidence>
<evidence type="ECO:0000313" key="2">
    <source>
        <dbReference type="Proteomes" id="UP000005744"/>
    </source>
</evidence>
<keyword evidence="2" id="KW-1185">Reference proteome</keyword>
<proteinExistence type="predicted"/>
<gene>
    <name evidence="1" type="ORF">BegalDRAFT_2036</name>
</gene>
<dbReference type="RefSeq" id="WP_002686156.1">
    <property type="nucleotide sequence ID" value="NZ_JH600070.1"/>
</dbReference>
<sequence>MSNQAMTIERFAQRLAAYGANLERWAITERQAARELLENSQQAKDLLIDAQRLDKVLDQLPDCPLPPLLSQRILQEIQQTPQENLAITPRAIVHVATPSRKTDWSNVTSAWVEKFLWGNSPTQHFWRPAFALVLPLVVGIWLGSQVQTEQQINSTSNEQVLEQIVYDEWNAIFGNDATTTNEQEFSSWL</sequence>
<dbReference type="Proteomes" id="UP000005744">
    <property type="component" value="Unassembled WGS sequence"/>
</dbReference>
<evidence type="ECO:0000313" key="1">
    <source>
        <dbReference type="EMBL" id="EIJ42902.1"/>
    </source>
</evidence>
<dbReference type="AlphaFoldDB" id="I3CH09"/>
<dbReference type="STRING" id="395493.BegalDRAFT_2036"/>